<dbReference type="InterPro" id="IPR046725">
    <property type="entry name" value="DUF6617"/>
</dbReference>
<gene>
    <name evidence="1" type="ORF">EGI89_14955</name>
</gene>
<organism evidence="1 2">
    <name type="scientific">Empedobacter falsenii</name>
    <dbReference type="NCBI Taxonomy" id="343874"/>
    <lineage>
        <taxon>Bacteria</taxon>
        <taxon>Pseudomonadati</taxon>
        <taxon>Bacteroidota</taxon>
        <taxon>Flavobacteriia</taxon>
        <taxon>Flavobacteriales</taxon>
        <taxon>Weeksellaceae</taxon>
        <taxon>Empedobacter</taxon>
    </lineage>
</organism>
<proteinExistence type="predicted"/>
<sequence length="355" mass="41507">MDLIVYRNILYGVLKPWQQDDANEKFFRQNLNPDFVNPADPSVFHDALKELLPIYRVLYDEDGLEVYETQPDTEVEYTINSPMINIALNEPFSATSKFYYYLLQNETTRISNRIYYCFNKDINETNKKELIQNVIKSCKDLLLRIGTDKSLYPSDKLTDYVIDLLVKCIVRLLKEVELLYPAYTNQIKTEQYEIFSELLHDHFESFETDTTTPTFQEAKNAILQIDDFKLEKSDKLSFGFNGNKENLKSVINALNRHLYLLNEDKTSSDDLLSVLTSKDLKIGAPQIHLDCETTQFAYIVDKLKSHFHNLTPTSIEQTNLFYSKKGTLLKRSNLYKNKSFYPKEQETIDIIIKQL</sequence>
<reference evidence="1 2" key="1">
    <citation type="submission" date="2018-10" db="EMBL/GenBank/DDBJ databases">
        <title>Transmission dynamics of multidrug resistant bacteria on intensive care unit surfaces.</title>
        <authorList>
            <person name="D'Souza A.W."/>
            <person name="Potter R.F."/>
            <person name="Wallace M."/>
            <person name="Shupe A."/>
            <person name="Patel S."/>
            <person name="Sun S."/>
            <person name="Gul D."/>
            <person name="Kwon J.H."/>
            <person name="Andleeb S."/>
            <person name="Burnham C.-A.D."/>
            <person name="Dantas G."/>
        </authorList>
    </citation>
    <scope>NUCLEOTIDE SEQUENCE [LARGE SCALE GENOMIC DNA]</scope>
    <source>
        <strain evidence="1 2">WF_348</strain>
    </source>
</reference>
<dbReference type="AlphaFoldDB" id="A0A427BEE2"/>
<dbReference type="RefSeq" id="WP_125350791.1">
    <property type="nucleotide sequence ID" value="NZ_RHPN01000061.1"/>
</dbReference>
<evidence type="ECO:0000313" key="2">
    <source>
        <dbReference type="Proteomes" id="UP000267844"/>
    </source>
</evidence>
<dbReference type="EMBL" id="RHPO01000059">
    <property type="protein sequence ID" value="RRT87365.1"/>
    <property type="molecule type" value="Genomic_DNA"/>
</dbReference>
<name>A0A427BEE2_9FLAO</name>
<dbReference type="Pfam" id="PF20322">
    <property type="entry name" value="DUF6617"/>
    <property type="match status" value="1"/>
</dbReference>
<protein>
    <submittedName>
        <fullName evidence="1">Uncharacterized protein</fullName>
    </submittedName>
</protein>
<evidence type="ECO:0000313" key="1">
    <source>
        <dbReference type="EMBL" id="RRT87365.1"/>
    </source>
</evidence>
<accession>A0A427BEE2</accession>
<comment type="caution">
    <text evidence="1">The sequence shown here is derived from an EMBL/GenBank/DDBJ whole genome shotgun (WGS) entry which is preliminary data.</text>
</comment>
<dbReference type="Proteomes" id="UP000267844">
    <property type="component" value="Unassembled WGS sequence"/>
</dbReference>